<gene>
    <name evidence="1" type="ORF">PLXY2_LOCUS15315</name>
</gene>
<dbReference type="SUPFAM" id="SSF53720">
    <property type="entry name" value="ALDH-like"/>
    <property type="match status" value="1"/>
</dbReference>
<keyword evidence="2" id="KW-1185">Reference proteome</keyword>
<proteinExistence type="predicted"/>
<organism evidence="1 2">
    <name type="scientific">Plutella xylostella</name>
    <name type="common">Diamondback moth</name>
    <name type="synonym">Plutella maculipennis</name>
    <dbReference type="NCBI Taxonomy" id="51655"/>
    <lineage>
        <taxon>Eukaryota</taxon>
        <taxon>Metazoa</taxon>
        <taxon>Ecdysozoa</taxon>
        <taxon>Arthropoda</taxon>
        <taxon>Hexapoda</taxon>
        <taxon>Insecta</taxon>
        <taxon>Pterygota</taxon>
        <taxon>Neoptera</taxon>
        <taxon>Endopterygota</taxon>
        <taxon>Lepidoptera</taxon>
        <taxon>Glossata</taxon>
        <taxon>Ditrysia</taxon>
        <taxon>Yponomeutoidea</taxon>
        <taxon>Plutellidae</taxon>
        <taxon>Plutella</taxon>
    </lineage>
</organism>
<dbReference type="InterPro" id="IPR016161">
    <property type="entry name" value="Ald_DH/histidinol_DH"/>
</dbReference>
<evidence type="ECO:0000313" key="2">
    <source>
        <dbReference type="Proteomes" id="UP000653454"/>
    </source>
</evidence>
<protein>
    <submittedName>
        <fullName evidence="1">(diamondback moth) hypothetical protein</fullName>
    </submittedName>
</protein>
<dbReference type="EMBL" id="CAJHNJ030000180">
    <property type="protein sequence ID" value="CAG9137065.1"/>
    <property type="molecule type" value="Genomic_DNA"/>
</dbReference>
<dbReference type="Proteomes" id="UP000653454">
    <property type="component" value="Unassembled WGS sequence"/>
</dbReference>
<dbReference type="GO" id="GO:0016491">
    <property type="term" value="F:oxidoreductase activity"/>
    <property type="evidence" value="ECO:0007669"/>
    <property type="project" value="InterPro"/>
</dbReference>
<evidence type="ECO:0000313" key="1">
    <source>
        <dbReference type="EMBL" id="CAG9137065.1"/>
    </source>
</evidence>
<sequence>MPVQHMKLLAFDKMTVDTSLAKDYLQKYKVFLPLGIEAEETDIVHDSYGSKITTVERFSVRIITSEKILHQDEMKPCLQNVAKKVKENSDLFAQLEYLIRKTNVEDVKTFDVMLIAKRFEYYASLKPYDLDLEEKRFHVSVSISSRCCLATLGVVAYWLHAQMPVRLVCAPDMAVVGHLFTELCYEAGFTTDHIHYYAETEEPDLKNLSYGIEENHYLPGMVAGAVAVLTEQGDAESAASCLAGATVNPIYPWRLRRVLVQEAALAGLRRALARRAGAPPAPGRYCLPRSTFLLDPAADEPRLPPHLVLVSTYRTTKELLALLDEYRPIYLSLWCNDSSTRDEIAFATSAQNVWVNDYGVFEGPAEVGRSFFLGFDLARESNRMLYLAGEPPGRADPTDEDVKLLLQLKAGWDKLDLEQRRAAMLAALDRHEPGPAAGDIEKRGRLREVLSDWEPESFAKVDKHTLCVGTTEKGCVVSLAIFTNYVAINGVTIGAVVGKGGDTTNNILNAMRPCDDAHQSPELTLLARTHTTHPAHTLARLPRVPTARLCGCLGLPRAPPSVVGKLDALKGASVSAVR</sequence>
<dbReference type="AlphaFoldDB" id="A0A8S4G7I0"/>
<comment type="caution">
    <text evidence="1">The sequence shown here is derived from an EMBL/GenBank/DDBJ whole genome shotgun (WGS) entry which is preliminary data.</text>
</comment>
<accession>A0A8S4G7I0</accession>
<reference evidence="1" key="1">
    <citation type="submission" date="2020-11" db="EMBL/GenBank/DDBJ databases">
        <authorList>
            <person name="Whiteford S."/>
        </authorList>
    </citation>
    <scope>NUCLEOTIDE SEQUENCE</scope>
</reference>
<name>A0A8S4G7I0_PLUXY</name>